<dbReference type="PANTHER" id="PTHR31636">
    <property type="entry name" value="OSJNBA0084A10.13 PROTEIN-RELATED"/>
    <property type="match status" value="1"/>
</dbReference>
<sequence length="491" mass="55969">MELEPIEFLTNYSYFPAETFIQTHEFAEHSHGNSSCYSHSENNSSQNSLQDGSFLEYGDQDLIFLEEALEFDPTNYNPDFLSTSTDQNPAEMDSWIQPNEKDGSFFEGIQAELMEEESLTDLLLAAAEAVEAQNQPLVSVLIEKLKNLLLCDSGSSPFNRLAWFFTQGLHYKSTLTNFFPPREMADQEKKNSISAFQMLQELSPYIKFAHFTANQAILEAAQGEEALHVIDFDIMEGIQWPPLMADLAAKKDFSLLRLTAVVQDHENETKIEQTGRRLSEFAKSINFPFEFDHMRIEKAENFGKIQVGQAVIANCSGILHHILSHSNISKLETFLSGAAKLSPKCVVLVEEELFKVSKPQPMSFVEFFFEAFHHFSALSDSLLRCFCGAYESGFRQVEEFLGARILESVRQFPCDDNVRNLLSNGFDHYLKGYKKIPFSSFNRCQAKYLVSLFRGDFWVQHEKCRLSLCWKSRPLCTATIWVPRVKSGAKI</sequence>
<dbReference type="GeneID" id="111005848"/>
<proteinExistence type="inferred from homology"/>
<comment type="subcellular location">
    <subcellularLocation>
        <location evidence="1">Nucleus</location>
    </subcellularLocation>
</comment>
<protein>
    <submittedName>
        <fullName evidence="8">Nodulation-signaling pathway 2 protein-like</fullName>
    </submittedName>
</protein>
<evidence type="ECO:0000256" key="2">
    <source>
        <dbReference type="ARBA" id="ARBA00023015"/>
    </source>
</evidence>
<dbReference type="Pfam" id="PF03514">
    <property type="entry name" value="GRAS"/>
    <property type="match status" value="1"/>
</dbReference>
<keyword evidence="4" id="KW-0539">Nucleus</keyword>
<dbReference type="KEGG" id="mcha:111005848"/>
<dbReference type="PROSITE" id="PS50985">
    <property type="entry name" value="GRAS"/>
    <property type="match status" value="1"/>
</dbReference>
<gene>
    <name evidence="8" type="primary">LOC111005848</name>
</gene>
<evidence type="ECO:0000313" key="8">
    <source>
        <dbReference type="RefSeq" id="XP_022133188.1"/>
    </source>
</evidence>
<comment type="caution">
    <text evidence="5">Lacks conserved residue(s) required for the propagation of feature annotation.</text>
</comment>
<evidence type="ECO:0000256" key="3">
    <source>
        <dbReference type="ARBA" id="ARBA00023163"/>
    </source>
</evidence>
<evidence type="ECO:0000313" key="7">
    <source>
        <dbReference type="Proteomes" id="UP000504603"/>
    </source>
</evidence>
<keyword evidence="2" id="KW-0805">Transcription regulation</keyword>
<keyword evidence="3" id="KW-0804">Transcription</keyword>
<keyword evidence="7" id="KW-1185">Reference proteome</keyword>
<evidence type="ECO:0000256" key="1">
    <source>
        <dbReference type="ARBA" id="ARBA00004123"/>
    </source>
</evidence>
<feature type="region of interest" description="SAW" evidence="5">
    <location>
        <begin position="410"/>
        <end position="482"/>
    </location>
</feature>
<feature type="short sequence motif" description="VHIID" evidence="5">
    <location>
        <begin position="227"/>
        <end position="231"/>
    </location>
</feature>
<evidence type="ECO:0000256" key="5">
    <source>
        <dbReference type="PROSITE-ProRule" id="PRU01191"/>
    </source>
</evidence>
<dbReference type="Proteomes" id="UP000504603">
    <property type="component" value="Unplaced"/>
</dbReference>
<comment type="similarity">
    <text evidence="5">Belongs to the GRAS family.</text>
</comment>
<organism evidence="7 8">
    <name type="scientific">Momordica charantia</name>
    <name type="common">Bitter gourd</name>
    <name type="synonym">Balsam pear</name>
    <dbReference type="NCBI Taxonomy" id="3673"/>
    <lineage>
        <taxon>Eukaryota</taxon>
        <taxon>Viridiplantae</taxon>
        <taxon>Streptophyta</taxon>
        <taxon>Embryophyta</taxon>
        <taxon>Tracheophyta</taxon>
        <taxon>Spermatophyta</taxon>
        <taxon>Magnoliopsida</taxon>
        <taxon>eudicotyledons</taxon>
        <taxon>Gunneridae</taxon>
        <taxon>Pentapetalae</taxon>
        <taxon>rosids</taxon>
        <taxon>fabids</taxon>
        <taxon>Cucurbitales</taxon>
        <taxon>Cucurbitaceae</taxon>
        <taxon>Momordiceae</taxon>
        <taxon>Momordica</taxon>
    </lineage>
</organism>
<name>A0A6J1BYD4_MOMCH</name>
<evidence type="ECO:0000256" key="6">
    <source>
        <dbReference type="SAM" id="MobiDB-lite"/>
    </source>
</evidence>
<dbReference type="InterPro" id="IPR005202">
    <property type="entry name" value="TF_GRAS"/>
</dbReference>
<dbReference type="RefSeq" id="XP_022133188.1">
    <property type="nucleotide sequence ID" value="XM_022277496.1"/>
</dbReference>
<dbReference type="OrthoDB" id="646981at2759"/>
<accession>A0A6J1BYD4</accession>
<dbReference type="AlphaFoldDB" id="A0A6J1BYD4"/>
<reference evidence="8" key="1">
    <citation type="submission" date="2025-08" db="UniProtKB">
        <authorList>
            <consortium name="RefSeq"/>
        </authorList>
    </citation>
    <scope>IDENTIFICATION</scope>
    <source>
        <strain evidence="8">OHB3-1</strain>
    </source>
</reference>
<feature type="compositionally biased region" description="Low complexity" evidence="6">
    <location>
        <begin position="33"/>
        <end position="45"/>
    </location>
</feature>
<feature type="region of interest" description="Leucine repeat I (LRI)" evidence="5">
    <location>
        <begin position="117"/>
        <end position="177"/>
    </location>
</feature>
<evidence type="ECO:0000256" key="4">
    <source>
        <dbReference type="ARBA" id="ARBA00023242"/>
    </source>
</evidence>
<dbReference type="GO" id="GO:0005634">
    <property type="term" value="C:nucleus"/>
    <property type="evidence" value="ECO:0007669"/>
    <property type="project" value="UniProtKB-SubCell"/>
</dbReference>
<feature type="region of interest" description="Disordered" evidence="6">
    <location>
        <begin position="31"/>
        <end position="51"/>
    </location>
</feature>